<dbReference type="Pfam" id="PF00646">
    <property type="entry name" value="F-box"/>
    <property type="match status" value="1"/>
</dbReference>
<sequence length="344" mass="39276">MSRSRSVFRFAKKKFLECQCKLKRTVKNVSKTSNIVLDEPILEEIFKKLDIKDRVMFRNLSPHIHDLIDRLPLILPFVFIRSDSRGNIELQCDHMDVLLGYILVDIPSFKVNDGVMVFSYSNARTVITSIVSRITGIAHLWLDSTWNGYIVQTIVEYYQAINHDNKRKRSLILTGIDGLEPDDLFRMTNESRLEELAVVGELIKPSIFDRKEAGTMLETVNSLLIQVDSSFSIHDVSEREAILRMMSSLPISGVLEVIHVSRGTVTDTTKVINYWIQLARDSSREVKLKLEECSQERADAAVGRLLRKVRGIGRGEWTKGGVSMQMGDGRLTVLDKRTWFGDDQ</sequence>
<dbReference type="Proteomes" id="UP000053766">
    <property type="component" value="Unassembled WGS sequence"/>
</dbReference>
<accession>A0A0D8XVT3</accession>
<reference evidence="3" key="2">
    <citation type="journal article" date="2016" name="Sci. Rep.">
        <title>Dictyocaulus viviparus genome, variome and transcriptome elucidate lungworm biology and support future intervention.</title>
        <authorList>
            <person name="McNulty S.N."/>
            <person name="Strube C."/>
            <person name="Rosa B.A."/>
            <person name="Martin J.C."/>
            <person name="Tyagi R."/>
            <person name="Choi Y.J."/>
            <person name="Wang Q."/>
            <person name="Hallsworth Pepin K."/>
            <person name="Zhang X."/>
            <person name="Ozersky P."/>
            <person name="Wilson R.K."/>
            <person name="Sternberg P.W."/>
            <person name="Gasser R.B."/>
            <person name="Mitreva M."/>
        </authorList>
    </citation>
    <scope>NUCLEOTIDE SEQUENCE [LARGE SCALE GENOMIC DNA]</scope>
    <source>
        <strain evidence="3">HannoverDv2000</strain>
    </source>
</reference>
<evidence type="ECO:0000259" key="1">
    <source>
        <dbReference type="Pfam" id="PF00646"/>
    </source>
</evidence>
<reference evidence="2 3" key="1">
    <citation type="submission" date="2013-11" db="EMBL/GenBank/DDBJ databases">
        <title>Draft genome of the bovine lungworm Dictyocaulus viviparus.</title>
        <authorList>
            <person name="Mitreva M."/>
        </authorList>
    </citation>
    <scope>NUCLEOTIDE SEQUENCE [LARGE SCALE GENOMIC DNA]</scope>
    <source>
        <strain evidence="2 3">HannoverDv2000</strain>
    </source>
</reference>
<dbReference type="OrthoDB" id="5828333at2759"/>
<dbReference type="AlphaFoldDB" id="A0A0D8XVT3"/>
<feature type="domain" description="F-box" evidence="1">
    <location>
        <begin position="38"/>
        <end position="73"/>
    </location>
</feature>
<evidence type="ECO:0000313" key="2">
    <source>
        <dbReference type="EMBL" id="KJH48625.1"/>
    </source>
</evidence>
<protein>
    <submittedName>
        <fullName evidence="2">F-box domain protein</fullName>
    </submittedName>
</protein>
<evidence type="ECO:0000313" key="3">
    <source>
        <dbReference type="Proteomes" id="UP000053766"/>
    </source>
</evidence>
<dbReference type="InterPro" id="IPR001810">
    <property type="entry name" value="F-box_dom"/>
</dbReference>
<name>A0A0D8XVT3_DICVI</name>
<dbReference type="EMBL" id="KN716261">
    <property type="protein sequence ID" value="KJH48625.1"/>
    <property type="molecule type" value="Genomic_DNA"/>
</dbReference>
<organism evidence="2 3">
    <name type="scientific">Dictyocaulus viviparus</name>
    <name type="common">Bovine lungworm</name>
    <dbReference type="NCBI Taxonomy" id="29172"/>
    <lineage>
        <taxon>Eukaryota</taxon>
        <taxon>Metazoa</taxon>
        <taxon>Ecdysozoa</taxon>
        <taxon>Nematoda</taxon>
        <taxon>Chromadorea</taxon>
        <taxon>Rhabditida</taxon>
        <taxon>Rhabditina</taxon>
        <taxon>Rhabditomorpha</taxon>
        <taxon>Strongyloidea</taxon>
        <taxon>Metastrongylidae</taxon>
        <taxon>Dictyocaulus</taxon>
    </lineage>
</organism>
<gene>
    <name evidence="2" type="ORF">DICVIV_05253</name>
</gene>
<keyword evidence="3" id="KW-1185">Reference proteome</keyword>
<proteinExistence type="predicted"/>